<protein>
    <recommendedName>
        <fullName evidence="4">Tail assembly chaperone</fullName>
    </recommendedName>
</protein>
<evidence type="ECO:0000256" key="1">
    <source>
        <dbReference type="SAM" id="MobiDB-lite"/>
    </source>
</evidence>
<keyword evidence="3" id="KW-1185">Reference proteome</keyword>
<proteinExistence type="predicted"/>
<gene>
    <name evidence="2" type="ORF">I6H48_07710</name>
</gene>
<dbReference type="Pfam" id="PF17318">
    <property type="entry name" value="DUF5361"/>
    <property type="match status" value="1"/>
</dbReference>
<evidence type="ECO:0000313" key="3">
    <source>
        <dbReference type="Proteomes" id="UP000595198"/>
    </source>
</evidence>
<dbReference type="RefSeq" id="WP_198493722.1">
    <property type="nucleotide sequence ID" value="NZ_CP066023.1"/>
</dbReference>
<sequence length="142" mass="15662">MAEGRGSHPGGILSLVDRLQDSEKRRALEADLINAGMRLRWFPSPDYTWGDLVAFVSGLDHSSASVRAELGEDAMWGLQEQLLALNADYLRILIWQRTPDGQKGRKFPKPIKRPGVDDGVDRKKIGGTTKVPAEELAKLLGV</sequence>
<reference evidence="2 3" key="1">
    <citation type="submission" date="2020-12" db="EMBL/GenBank/DDBJ databases">
        <title>FDA dAtabase for Regulatory Grade micrObial Sequences (FDA-ARGOS): Supporting development and validation of Infectious Disease Dx tests.</title>
        <authorList>
            <person name="Sproer C."/>
            <person name="Gronow S."/>
            <person name="Severitt S."/>
            <person name="Schroder I."/>
            <person name="Tallon L."/>
            <person name="Sadzewicz L."/>
            <person name="Zhao X."/>
            <person name="Boylan J."/>
            <person name="Ott S."/>
            <person name="Bowen H."/>
            <person name="Vavikolanu K."/>
            <person name="Mehta A."/>
            <person name="Aluvathingal J."/>
            <person name="Nadendla S."/>
            <person name="Lowell S."/>
            <person name="Myers T."/>
            <person name="Yan Y."/>
            <person name="Sichtig H."/>
        </authorList>
    </citation>
    <scope>NUCLEOTIDE SEQUENCE [LARGE SCALE GENOMIC DNA]</scope>
    <source>
        <strain evidence="2 3">FDAARGOS_991</strain>
    </source>
</reference>
<feature type="region of interest" description="Disordered" evidence="1">
    <location>
        <begin position="101"/>
        <end position="121"/>
    </location>
</feature>
<dbReference type="Proteomes" id="UP000595198">
    <property type="component" value="Chromosome"/>
</dbReference>
<name>A0A7T4KQ82_CORAY</name>
<evidence type="ECO:0008006" key="4">
    <source>
        <dbReference type="Google" id="ProtNLM"/>
    </source>
</evidence>
<dbReference type="EMBL" id="CP066023">
    <property type="protein sequence ID" value="QQB81865.1"/>
    <property type="molecule type" value="Genomic_DNA"/>
</dbReference>
<evidence type="ECO:0000313" key="2">
    <source>
        <dbReference type="EMBL" id="QQB81865.1"/>
    </source>
</evidence>
<accession>A0A7T4KQ82</accession>
<organism evidence="2 3">
    <name type="scientific">Corynebacterium amycolatum</name>
    <dbReference type="NCBI Taxonomy" id="43765"/>
    <lineage>
        <taxon>Bacteria</taxon>
        <taxon>Bacillati</taxon>
        <taxon>Actinomycetota</taxon>
        <taxon>Actinomycetes</taxon>
        <taxon>Mycobacteriales</taxon>
        <taxon>Corynebacteriaceae</taxon>
        <taxon>Corynebacterium</taxon>
    </lineage>
</organism>
<dbReference type="InterPro" id="IPR035286">
    <property type="entry name" value="DUF5361"/>
</dbReference>